<dbReference type="AlphaFoldDB" id="A0A271IYB1"/>
<evidence type="ECO:0000256" key="5">
    <source>
        <dbReference type="ARBA" id="ARBA00022801"/>
    </source>
</evidence>
<dbReference type="InterPro" id="IPR050626">
    <property type="entry name" value="Peptidase_M16"/>
</dbReference>
<evidence type="ECO:0000313" key="12">
    <source>
        <dbReference type="EMBL" id="PAP75509.1"/>
    </source>
</evidence>
<dbReference type="PANTHER" id="PTHR43690:SF34">
    <property type="entry name" value="ZINC PROTEASE PQQL-LIKE"/>
    <property type="match status" value="1"/>
</dbReference>
<feature type="domain" description="Peptidase M16 C-terminal" evidence="11">
    <location>
        <begin position="690"/>
        <end position="859"/>
    </location>
</feature>
<feature type="domain" description="Peptidase M16 C-terminal" evidence="11">
    <location>
        <begin position="212"/>
        <end position="389"/>
    </location>
</feature>
<keyword evidence="9" id="KW-0732">Signal</keyword>
<dbReference type="Pfam" id="PF05193">
    <property type="entry name" value="Peptidase_M16_C"/>
    <property type="match status" value="2"/>
</dbReference>
<dbReference type="GO" id="GO:0046872">
    <property type="term" value="F:metal ion binding"/>
    <property type="evidence" value="ECO:0007669"/>
    <property type="project" value="UniProtKB-KW"/>
</dbReference>
<organism evidence="12 13">
    <name type="scientific">Rubrivirga marina</name>
    <dbReference type="NCBI Taxonomy" id="1196024"/>
    <lineage>
        <taxon>Bacteria</taxon>
        <taxon>Pseudomonadati</taxon>
        <taxon>Rhodothermota</taxon>
        <taxon>Rhodothermia</taxon>
        <taxon>Rhodothermales</taxon>
        <taxon>Rubricoccaceae</taxon>
        <taxon>Rubrivirga</taxon>
    </lineage>
</organism>
<dbReference type="PANTHER" id="PTHR43690">
    <property type="entry name" value="NARDILYSIN"/>
    <property type="match status" value="1"/>
</dbReference>
<dbReference type="Pfam" id="PF00675">
    <property type="entry name" value="Peptidase_M16"/>
    <property type="match status" value="1"/>
</dbReference>
<comment type="similarity">
    <text evidence="2 8">Belongs to the peptidase M16 family.</text>
</comment>
<accession>A0A271IYB1</accession>
<name>A0A271IYB1_9BACT</name>
<dbReference type="Gene3D" id="3.30.830.10">
    <property type="entry name" value="Metalloenzyme, LuxS/M16 peptidase-like"/>
    <property type="match status" value="4"/>
</dbReference>
<dbReference type="InterPro" id="IPR011249">
    <property type="entry name" value="Metalloenz_LuxS/M16"/>
</dbReference>
<dbReference type="GO" id="GO:0006508">
    <property type="term" value="P:proteolysis"/>
    <property type="evidence" value="ECO:0007669"/>
    <property type="project" value="UniProtKB-KW"/>
</dbReference>
<dbReference type="GO" id="GO:0004222">
    <property type="term" value="F:metalloendopeptidase activity"/>
    <property type="evidence" value="ECO:0007669"/>
    <property type="project" value="InterPro"/>
</dbReference>
<evidence type="ECO:0000256" key="7">
    <source>
        <dbReference type="ARBA" id="ARBA00023049"/>
    </source>
</evidence>
<evidence type="ECO:0008006" key="14">
    <source>
        <dbReference type="Google" id="ProtNLM"/>
    </source>
</evidence>
<keyword evidence="3" id="KW-0645">Protease</keyword>
<evidence type="ECO:0000256" key="1">
    <source>
        <dbReference type="ARBA" id="ARBA00001947"/>
    </source>
</evidence>
<evidence type="ECO:0000313" key="13">
    <source>
        <dbReference type="Proteomes" id="UP000216339"/>
    </source>
</evidence>
<comment type="caution">
    <text evidence="12">The sequence shown here is derived from an EMBL/GenBank/DDBJ whole genome shotgun (WGS) entry which is preliminary data.</text>
</comment>
<keyword evidence="7" id="KW-0482">Metalloprotease</keyword>
<evidence type="ECO:0000256" key="6">
    <source>
        <dbReference type="ARBA" id="ARBA00022833"/>
    </source>
</evidence>
<protein>
    <recommendedName>
        <fullName evidence="14">Peptidase M16</fullName>
    </recommendedName>
</protein>
<keyword evidence="6" id="KW-0862">Zinc</keyword>
<dbReference type="InterPro" id="IPR007863">
    <property type="entry name" value="Peptidase_M16_C"/>
</dbReference>
<keyword evidence="5" id="KW-0378">Hydrolase</keyword>
<comment type="cofactor">
    <cofactor evidence="1">
        <name>Zn(2+)</name>
        <dbReference type="ChEBI" id="CHEBI:29105"/>
    </cofactor>
</comment>
<evidence type="ECO:0000256" key="8">
    <source>
        <dbReference type="RuleBase" id="RU004447"/>
    </source>
</evidence>
<evidence type="ECO:0000256" key="9">
    <source>
        <dbReference type="SAM" id="SignalP"/>
    </source>
</evidence>
<gene>
    <name evidence="12" type="ORF">BSZ37_03140</name>
</gene>
<feature type="chain" id="PRO_5012650854" description="Peptidase M16" evidence="9">
    <location>
        <begin position="25"/>
        <end position="941"/>
    </location>
</feature>
<proteinExistence type="inferred from homology"/>
<dbReference type="InterPro" id="IPR011765">
    <property type="entry name" value="Pept_M16_N"/>
</dbReference>
<dbReference type="Proteomes" id="UP000216339">
    <property type="component" value="Unassembled WGS sequence"/>
</dbReference>
<keyword evidence="13" id="KW-1185">Reference proteome</keyword>
<dbReference type="PROSITE" id="PS00143">
    <property type="entry name" value="INSULINASE"/>
    <property type="match status" value="1"/>
</dbReference>
<feature type="domain" description="Peptidase M16 N-terminal" evidence="10">
    <location>
        <begin position="53"/>
        <end position="171"/>
    </location>
</feature>
<dbReference type="EMBL" id="MQWD01000001">
    <property type="protein sequence ID" value="PAP75509.1"/>
    <property type="molecule type" value="Genomic_DNA"/>
</dbReference>
<evidence type="ECO:0000256" key="4">
    <source>
        <dbReference type="ARBA" id="ARBA00022723"/>
    </source>
</evidence>
<keyword evidence="4" id="KW-0479">Metal-binding</keyword>
<dbReference type="InterPro" id="IPR001431">
    <property type="entry name" value="Pept_M16_Zn_BS"/>
</dbReference>
<dbReference type="RefSeq" id="WP_143537547.1">
    <property type="nucleotide sequence ID" value="NZ_MQWD01000001.1"/>
</dbReference>
<sequence>MLHSSRLFARLGLLAFVLAAPALAQPALDAPLPFDPAVRQGTLDNGLRYYVRHNTEPEGRAELRLAVDAGSVLEDEDQRGLAHFVEHMAFNGTERFDEPELVRYLESVGTRFGPDLNAYTSFDETVYMLQVPTDSADVFETGVDVLREWAGRITLADSAIERERGVVLEEWRIGQGASERMNRTVYPVLFGGSRYADRLPIGTPEVIETAPPERLRDFYRDWYRPDLMAVVVVGDVDVDAVEAMIRERFASLEPPTDAPERTVYDMAEASGGAVAIATDPEAPYALVRLMYRGEPRRITTYGDARQSLVEGLFFGALRERLAEIQRQPDAPYAFAAAATGNLVRTVGASQLIAVAKPGQIEEAMRVLGTEAVRASRFGITPGEVERAKADLLRSAQSAVAEAENQESRALAMAYVNAFLEGEPSVSPEARLAFVEVYLPTITLDEVNAVAEELAAGDDRVITVTAPTDGSVPAEADLLAVLDEVADAEITPYEDAIVEGPLVPAPPAAGSVFEEDADADLGTITWTLSNGATVILKPTDFKADEVLLSATSPGGTSLLDDEAVIAAGGAAGYVGQSGVGAFDQTALGKALSGQIVSVRPTISGQTEGFTGSAAPGDLETLFQLVHLYVTAPRLDRDAFEAALAQTRGILGSQVNVPRVAFGDTLSATLANGDPRSRTLREYLGDLDRADLDRSLAFYRDRFADVSDFTFVLVGAVEPEAVRPLVETYLASLPGAGRDEAPVDRSVAPPEGVIEKTVRAGVEPQAQVALVFHGEIDADDNEDRAILDATADVLSKMLREELREDRGGVYGVGVRPSVDRDEDRYQIRIQFGADPDRVDELVDAVFAEIATLKAGEAESHHLAAFQEQQRRARETNLEENSYWLSVLTTAARYDADPQDSLDQPDIVARLTMDDVRDMAVDTLDEDQYVRVVLLPVEGATSTE</sequence>
<dbReference type="SUPFAM" id="SSF63411">
    <property type="entry name" value="LuxS/MPP-like metallohydrolase"/>
    <property type="match status" value="4"/>
</dbReference>
<evidence type="ECO:0000259" key="10">
    <source>
        <dbReference type="Pfam" id="PF00675"/>
    </source>
</evidence>
<feature type="signal peptide" evidence="9">
    <location>
        <begin position="1"/>
        <end position="24"/>
    </location>
</feature>
<reference evidence="12 13" key="1">
    <citation type="submission" date="2016-11" db="EMBL/GenBank/DDBJ databases">
        <title>Study of marine rhodopsin-containing bacteria.</title>
        <authorList>
            <person name="Yoshizawa S."/>
            <person name="Kumagai Y."/>
            <person name="Kogure K."/>
        </authorList>
    </citation>
    <scope>NUCLEOTIDE SEQUENCE [LARGE SCALE GENOMIC DNA]</scope>
    <source>
        <strain evidence="12 13">SAORIC-28</strain>
    </source>
</reference>
<dbReference type="OrthoDB" id="9811314at2"/>
<evidence type="ECO:0000256" key="2">
    <source>
        <dbReference type="ARBA" id="ARBA00007261"/>
    </source>
</evidence>
<evidence type="ECO:0000256" key="3">
    <source>
        <dbReference type="ARBA" id="ARBA00022670"/>
    </source>
</evidence>
<evidence type="ECO:0000259" key="11">
    <source>
        <dbReference type="Pfam" id="PF05193"/>
    </source>
</evidence>